<evidence type="ECO:0000313" key="3">
    <source>
        <dbReference type="Proteomes" id="UP000516437"/>
    </source>
</evidence>
<dbReference type="Proteomes" id="UP000516437">
    <property type="component" value="Chromosome 8"/>
</dbReference>
<evidence type="ECO:0000313" key="2">
    <source>
        <dbReference type="EMBL" id="KAB1203118.1"/>
    </source>
</evidence>
<organism evidence="2 3">
    <name type="scientific">Morella rubra</name>
    <name type="common">Chinese bayberry</name>
    <dbReference type="NCBI Taxonomy" id="262757"/>
    <lineage>
        <taxon>Eukaryota</taxon>
        <taxon>Viridiplantae</taxon>
        <taxon>Streptophyta</taxon>
        <taxon>Embryophyta</taxon>
        <taxon>Tracheophyta</taxon>
        <taxon>Spermatophyta</taxon>
        <taxon>Magnoliopsida</taxon>
        <taxon>eudicotyledons</taxon>
        <taxon>Gunneridae</taxon>
        <taxon>Pentapetalae</taxon>
        <taxon>rosids</taxon>
        <taxon>fabids</taxon>
        <taxon>Fagales</taxon>
        <taxon>Myricaceae</taxon>
        <taxon>Morella</taxon>
    </lineage>
</organism>
<dbReference type="PANTHER" id="PTHR15503:SF22">
    <property type="entry name" value="TRANSPOSON TY3-I GAG POLYPROTEIN"/>
    <property type="match status" value="1"/>
</dbReference>
<keyword evidence="3" id="KW-1185">Reference proteome</keyword>
<dbReference type="OrthoDB" id="2013610at2759"/>
<dbReference type="CDD" id="cd00303">
    <property type="entry name" value="retropepsin_like"/>
    <property type="match status" value="1"/>
</dbReference>
<dbReference type="EMBL" id="RXIC02000026">
    <property type="protein sequence ID" value="KAB1203118.1"/>
    <property type="molecule type" value="Genomic_DNA"/>
</dbReference>
<comment type="caution">
    <text evidence="2">The sequence shown here is derived from an EMBL/GenBank/DDBJ whole genome shotgun (WGS) entry which is preliminary data.</text>
</comment>
<name>A0A6A1UTH3_9ROSI</name>
<dbReference type="AlphaFoldDB" id="A0A6A1UTH3"/>
<dbReference type="Pfam" id="PF03732">
    <property type="entry name" value="Retrotrans_gag"/>
    <property type="match status" value="1"/>
</dbReference>
<protein>
    <submittedName>
        <fullName evidence="2">Retrotransposon-derived protein PEG10</fullName>
    </submittedName>
</protein>
<dbReference type="InterPro" id="IPR005162">
    <property type="entry name" value="Retrotrans_gag_dom"/>
</dbReference>
<reference evidence="2 3" key="1">
    <citation type="journal article" date="2019" name="Plant Biotechnol. J.">
        <title>The red bayberry genome and genetic basis of sex determination.</title>
        <authorList>
            <person name="Jia H.M."/>
            <person name="Jia H.J."/>
            <person name="Cai Q.L."/>
            <person name="Wang Y."/>
            <person name="Zhao H.B."/>
            <person name="Yang W.F."/>
            <person name="Wang G.Y."/>
            <person name="Li Y.H."/>
            <person name="Zhan D.L."/>
            <person name="Shen Y.T."/>
            <person name="Niu Q.F."/>
            <person name="Chang L."/>
            <person name="Qiu J."/>
            <person name="Zhao L."/>
            <person name="Xie H.B."/>
            <person name="Fu W.Y."/>
            <person name="Jin J."/>
            <person name="Li X.W."/>
            <person name="Jiao Y."/>
            <person name="Zhou C.C."/>
            <person name="Tu T."/>
            <person name="Chai C.Y."/>
            <person name="Gao J.L."/>
            <person name="Fan L.J."/>
            <person name="van de Weg E."/>
            <person name="Wang J.Y."/>
            <person name="Gao Z.S."/>
        </authorList>
    </citation>
    <scope>NUCLEOTIDE SEQUENCE [LARGE SCALE GENOMIC DNA]</scope>
    <source>
        <tissue evidence="2">Leaves</tissue>
    </source>
</reference>
<gene>
    <name evidence="2" type="ORF">CJ030_MR8G008950</name>
</gene>
<sequence>MVQVSGSILWYQGPVDSQKVALASFHLEGEANQWWQWVHRTYRDEGLPVTWEAFEEGLWARFRPTDYEDFDQTLSKVKQSGTLHDYQKEFKKLGNRVQGWTQKALMDMFMGGLKVEISKGIRMFKPKTLKEAISLARMKDNQLQRQRKFQQPTFLPWALLALPSTIKSPTLSSAKRLSWEERQKRRAQGLCFNCNDIFTVSHKCQIAWLLLLESSATDADDIKCEEITKEEAGNKEEESPELEISLHVLTGWSTPRTMGVKAQIGHYDFVVLIDSGSTHNFISAKAADMLHRPIIPT</sequence>
<feature type="domain" description="Retrotransposon gag" evidence="1">
    <location>
        <begin position="22"/>
        <end position="114"/>
    </location>
</feature>
<proteinExistence type="predicted"/>
<dbReference type="PANTHER" id="PTHR15503">
    <property type="entry name" value="LDOC1 RELATED"/>
    <property type="match status" value="1"/>
</dbReference>
<accession>A0A6A1UTH3</accession>
<dbReference type="InterPro" id="IPR032567">
    <property type="entry name" value="RTL1-rel"/>
</dbReference>
<evidence type="ECO:0000259" key="1">
    <source>
        <dbReference type="Pfam" id="PF03732"/>
    </source>
</evidence>